<evidence type="ECO:0000256" key="1">
    <source>
        <dbReference type="SAM" id="Coils"/>
    </source>
</evidence>
<dbReference type="EMBL" id="QVLV01000002">
    <property type="protein sequence ID" value="RGE64175.1"/>
    <property type="molecule type" value="Genomic_DNA"/>
</dbReference>
<dbReference type="CDD" id="cd01427">
    <property type="entry name" value="HAD_like"/>
    <property type="match status" value="1"/>
</dbReference>
<evidence type="ECO:0000313" key="4">
    <source>
        <dbReference type="Proteomes" id="UP000260812"/>
    </source>
</evidence>
<dbReference type="InterPro" id="IPR050155">
    <property type="entry name" value="HAD-like_hydrolase_sf"/>
</dbReference>
<reference evidence="2 5" key="1">
    <citation type="submission" date="2018-08" db="EMBL/GenBank/DDBJ databases">
        <title>A genome reference for cultivated species of the human gut microbiota.</title>
        <authorList>
            <person name="Zou Y."/>
            <person name="Xue W."/>
            <person name="Luo G."/>
        </authorList>
    </citation>
    <scope>NUCLEOTIDE SEQUENCE [LARGE SCALE GENOMIC DNA]</scope>
    <source>
        <strain evidence="3 5">AF26-4BH</strain>
        <strain evidence="2">TF05-5AC</strain>
    </source>
</reference>
<comment type="caution">
    <text evidence="2">The sequence shown here is derived from an EMBL/GenBank/DDBJ whole genome shotgun (WGS) entry which is preliminary data.</text>
</comment>
<proteinExistence type="predicted"/>
<dbReference type="AlphaFoldDB" id="A0A3E3IAS3"/>
<dbReference type="InterPro" id="IPR041492">
    <property type="entry name" value="HAD_2"/>
</dbReference>
<dbReference type="GeneID" id="97985999"/>
<dbReference type="Gene3D" id="3.40.50.1000">
    <property type="entry name" value="HAD superfamily/HAD-like"/>
    <property type="match status" value="1"/>
</dbReference>
<dbReference type="GO" id="GO:0006281">
    <property type="term" value="P:DNA repair"/>
    <property type="evidence" value="ECO:0007669"/>
    <property type="project" value="TreeGrafter"/>
</dbReference>
<feature type="coiled-coil region" evidence="1">
    <location>
        <begin position="95"/>
        <end position="122"/>
    </location>
</feature>
<dbReference type="Proteomes" id="UP000260812">
    <property type="component" value="Unassembled WGS sequence"/>
</dbReference>
<dbReference type="InterPro" id="IPR023214">
    <property type="entry name" value="HAD_sf"/>
</dbReference>
<keyword evidence="1" id="KW-0175">Coiled coil</keyword>
<name>A0A3E3IAS3_9FIRM</name>
<sequence>MHLTSKHSHLICVDSDGCAMDTMDIKHFRCFGPAMVEEWSLTPWQEEILQRWNNTNLYSMTRGINRFQGLSIALEEADRSYRHIPGIDRLLSWTASSHELSNRALEKEIADSREKEDQKEIQILEKALSWSRKVNEQIAALPLDELQPFPGVKEALEAAHREADIAVVSSANKKAVEEEWQRCGLAPMTDVLLTQDDGSKAFCIGELIKKGYFPENVLMLGDAPGDEKAALANNVLFYPVLVKQETASWERFRTQALPKFLQGSYAGTYQEELTALFHDNLKGKA</sequence>
<organism evidence="2 4">
    <name type="scientific">Eisenbergiella massiliensis</name>
    <dbReference type="NCBI Taxonomy" id="1720294"/>
    <lineage>
        <taxon>Bacteria</taxon>
        <taxon>Bacillati</taxon>
        <taxon>Bacillota</taxon>
        <taxon>Clostridia</taxon>
        <taxon>Lachnospirales</taxon>
        <taxon>Lachnospiraceae</taxon>
        <taxon>Eisenbergiella</taxon>
    </lineage>
</organism>
<gene>
    <name evidence="3" type="ORF">DWY69_02330</name>
    <name evidence="2" type="ORF">DXC51_03630</name>
</gene>
<dbReference type="Pfam" id="PF13419">
    <property type="entry name" value="HAD_2"/>
    <property type="match status" value="1"/>
</dbReference>
<dbReference type="PANTHER" id="PTHR43434">
    <property type="entry name" value="PHOSPHOGLYCOLATE PHOSPHATASE"/>
    <property type="match status" value="1"/>
</dbReference>
<keyword evidence="4" id="KW-1185">Reference proteome</keyword>
<evidence type="ECO:0000313" key="2">
    <source>
        <dbReference type="EMBL" id="RGE64175.1"/>
    </source>
</evidence>
<dbReference type="RefSeq" id="WP_025489780.1">
    <property type="nucleotide sequence ID" value="NZ_CALBAU010000272.1"/>
</dbReference>
<dbReference type="Proteomes" id="UP000261166">
    <property type="component" value="Unassembled WGS sequence"/>
</dbReference>
<dbReference type="GO" id="GO:0008967">
    <property type="term" value="F:phosphoglycolate phosphatase activity"/>
    <property type="evidence" value="ECO:0007669"/>
    <property type="project" value="TreeGrafter"/>
</dbReference>
<dbReference type="GO" id="GO:0005829">
    <property type="term" value="C:cytosol"/>
    <property type="evidence" value="ECO:0007669"/>
    <property type="project" value="TreeGrafter"/>
</dbReference>
<dbReference type="EMBL" id="QVLU01000002">
    <property type="protein sequence ID" value="RGE73948.1"/>
    <property type="molecule type" value="Genomic_DNA"/>
</dbReference>
<protein>
    <submittedName>
        <fullName evidence="2">HAD family hydrolase</fullName>
    </submittedName>
</protein>
<dbReference type="OrthoDB" id="9796026at2"/>
<evidence type="ECO:0000313" key="3">
    <source>
        <dbReference type="EMBL" id="RGE73948.1"/>
    </source>
</evidence>
<keyword evidence="2" id="KW-0378">Hydrolase</keyword>
<accession>A0A3E3IAS3</accession>
<dbReference type="InterPro" id="IPR036412">
    <property type="entry name" value="HAD-like_sf"/>
</dbReference>
<dbReference type="SUPFAM" id="SSF56784">
    <property type="entry name" value="HAD-like"/>
    <property type="match status" value="1"/>
</dbReference>
<dbReference type="PANTHER" id="PTHR43434:SF1">
    <property type="entry name" value="PHOSPHOGLYCOLATE PHOSPHATASE"/>
    <property type="match status" value="1"/>
</dbReference>
<evidence type="ECO:0000313" key="5">
    <source>
        <dbReference type="Proteomes" id="UP000261166"/>
    </source>
</evidence>